<dbReference type="Gene3D" id="3.40.50.2020">
    <property type="match status" value="1"/>
</dbReference>
<gene>
    <name evidence="12" type="ORF">LCGC14_0680600</name>
</gene>
<dbReference type="GO" id="GO:0003999">
    <property type="term" value="F:adenine phosphoribosyltransferase activity"/>
    <property type="evidence" value="ECO:0007669"/>
    <property type="project" value="UniProtKB-EC"/>
</dbReference>
<evidence type="ECO:0000256" key="9">
    <source>
        <dbReference type="ARBA" id="ARBA00022679"/>
    </source>
</evidence>
<comment type="catalytic activity">
    <reaction evidence="1">
        <text>AMP + diphosphate = 5-phospho-alpha-D-ribose 1-diphosphate + adenine</text>
        <dbReference type="Rhea" id="RHEA:16609"/>
        <dbReference type="ChEBI" id="CHEBI:16708"/>
        <dbReference type="ChEBI" id="CHEBI:33019"/>
        <dbReference type="ChEBI" id="CHEBI:58017"/>
        <dbReference type="ChEBI" id="CHEBI:456215"/>
        <dbReference type="EC" id="2.4.2.7"/>
    </reaction>
</comment>
<comment type="subcellular location">
    <subcellularLocation>
        <location evidence="2">Cytoplasm</location>
    </subcellularLocation>
</comment>
<dbReference type="GO" id="GO:0005737">
    <property type="term" value="C:cytoplasm"/>
    <property type="evidence" value="ECO:0007669"/>
    <property type="project" value="UniProtKB-SubCell"/>
</dbReference>
<dbReference type="AlphaFoldDB" id="A0A0F9QN99"/>
<comment type="caution">
    <text evidence="12">The sequence shown here is derived from an EMBL/GenBank/DDBJ whole genome shotgun (WGS) entry which is preliminary data.</text>
</comment>
<organism evidence="12">
    <name type="scientific">marine sediment metagenome</name>
    <dbReference type="NCBI Taxonomy" id="412755"/>
    <lineage>
        <taxon>unclassified sequences</taxon>
        <taxon>metagenomes</taxon>
        <taxon>ecological metagenomes</taxon>
    </lineage>
</organism>
<reference evidence="12" key="1">
    <citation type="journal article" date="2015" name="Nature">
        <title>Complex archaea that bridge the gap between prokaryotes and eukaryotes.</title>
        <authorList>
            <person name="Spang A."/>
            <person name="Saw J.H."/>
            <person name="Jorgensen S.L."/>
            <person name="Zaremba-Niedzwiedzka K."/>
            <person name="Martijn J."/>
            <person name="Lind A.E."/>
            <person name="van Eijk R."/>
            <person name="Schleper C."/>
            <person name="Guy L."/>
            <person name="Ettema T.J."/>
        </authorList>
    </citation>
    <scope>NUCLEOTIDE SEQUENCE</scope>
</reference>
<sequence>MNYKLILKTEVLMDLNKYIRTIKNFPKEGIQFKDITTLVKIHAPFKETCDLIINHYKEKGITKVAAIEARGYVWGGVIAYKLGAGFILIRKPGKLPAETISETYKLEYGTDSIEMHKDAIENGEKVLLFDDLLATGGTAKAACNLIEKAGGIVEGIAFVIELTGSLHGKVKLEGYDVLSLLEIPVEE</sequence>
<evidence type="ECO:0000256" key="10">
    <source>
        <dbReference type="ARBA" id="ARBA00022726"/>
    </source>
</evidence>
<dbReference type="PANTHER" id="PTHR11776:SF7">
    <property type="entry name" value="PHOSPHORIBOSYLTRANSFERASE DOMAIN-CONTAINING PROTEIN"/>
    <property type="match status" value="1"/>
</dbReference>
<dbReference type="Pfam" id="PF00156">
    <property type="entry name" value="Pribosyltran"/>
    <property type="match status" value="1"/>
</dbReference>
<evidence type="ECO:0000256" key="7">
    <source>
        <dbReference type="ARBA" id="ARBA00022490"/>
    </source>
</evidence>
<dbReference type="EC" id="2.4.2.7" evidence="6"/>
<keyword evidence="8" id="KW-0328">Glycosyltransferase</keyword>
<protein>
    <recommendedName>
        <fullName evidence="6">adenine phosphoribosyltransferase</fullName>
        <ecNumber evidence="6">2.4.2.7</ecNumber>
    </recommendedName>
</protein>
<evidence type="ECO:0000256" key="6">
    <source>
        <dbReference type="ARBA" id="ARBA00011893"/>
    </source>
</evidence>
<dbReference type="InterPro" id="IPR029057">
    <property type="entry name" value="PRTase-like"/>
</dbReference>
<dbReference type="NCBIfam" id="TIGR01090">
    <property type="entry name" value="apt"/>
    <property type="match status" value="1"/>
</dbReference>
<dbReference type="UniPathway" id="UPA00588">
    <property type="reaction ID" value="UER00646"/>
</dbReference>
<dbReference type="FunFam" id="3.40.50.2020:FF:000021">
    <property type="entry name" value="Adenine phosphoribosyltransferase"/>
    <property type="match status" value="1"/>
</dbReference>
<evidence type="ECO:0000256" key="5">
    <source>
        <dbReference type="ARBA" id="ARBA00011738"/>
    </source>
</evidence>
<comment type="similarity">
    <text evidence="4">Belongs to the purine/pyrimidine phosphoribosyltransferase family.</text>
</comment>
<dbReference type="InterPro" id="IPR050120">
    <property type="entry name" value="Adenine_PRTase"/>
</dbReference>
<dbReference type="GO" id="GO:0006166">
    <property type="term" value="P:purine ribonucleoside salvage"/>
    <property type="evidence" value="ECO:0007669"/>
    <property type="project" value="UniProtKB-KW"/>
</dbReference>
<evidence type="ECO:0000256" key="4">
    <source>
        <dbReference type="ARBA" id="ARBA00008391"/>
    </source>
</evidence>
<comment type="subunit">
    <text evidence="5">Homodimer.</text>
</comment>
<evidence type="ECO:0000256" key="3">
    <source>
        <dbReference type="ARBA" id="ARBA00004659"/>
    </source>
</evidence>
<keyword evidence="7" id="KW-0963">Cytoplasm</keyword>
<dbReference type="InterPro" id="IPR000836">
    <property type="entry name" value="PRTase_dom"/>
</dbReference>
<evidence type="ECO:0000256" key="8">
    <source>
        <dbReference type="ARBA" id="ARBA00022676"/>
    </source>
</evidence>
<dbReference type="NCBIfam" id="NF002636">
    <property type="entry name" value="PRK02304.1-5"/>
    <property type="match status" value="1"/>
</dbReference>
<dbReference type="EMBL" id="LAZR01001373">
    <property type="protein sequence ID" value="KKN45670.1"/>
    <property type="molecule type" value="Genomic_DNA"/>
</dbReference>
<evidence type="ECO:0000259" key="11">
    <source>
        <dbReference type="Pfam" id="PF00156"/>
    </source>
</evidence>
<dbReference type="HAMAP" id="MF_00004">
    <property type="entry name" value="Aden_phosphoribosyltr"/>
    <property type="match status" value="1"/>
</dbReference>
<evidence type="ECO:0000256" key="1">
    <source>
        <dbReference type="ARBA" id="ARBA00000868"/>
    </source>
</evidence>
<evidence type="ECO:0000256" key="2">
    <source>
        <dbReference type="ARBA" id="ARBA00004496"/>
    </source>
</evidence>
<keyword evidence="9" id="KW-0808">Transferase</keyword>
<dbReference type="GO" id="GO:0006168">
    <property type="term" value="P:adenine salvage"/>
    <property type="evidence" value="ECO:0007669"/>
    <property type="project" value="InterPro"/>
</dbReference>
<dbReference type="SUPFAM" id="SSF53271">
    <property type="entry name" value="PRTase-like"/>
    <property type="match status" value="1"/>
</dbReference>
<evidence type="ECO:0000313" key="12">
    <source>
        <dbReference type="EMBL" id="KKN45670.1"/>
    </source>
</evidence>
<feature type="domain" description="Phosphoribosyltransferase" evidence="11">
    <location>
        <begin position="40"/>
        <end position="153"/>
    </location>
</feature>
<proteinExistence type="inferred from homology"/>
<name>A0A0F9QN99_9ZZZZ</name>
<accession>A0A0F9QN99</accession>
<dbReference type="InterPro" id="IPR005764">
    <property type="entry name" value="Ade_phspho_trans"/>
</dbReference>
<dbReference type="GO" id="GO:0044209">
    <property type="term" value="P:AMP salvage"/>
    <property type="evidence" value="ECO:0007669"/>
    <property type="project" value="UniProtKB-UniPathway"/>
</dbReference>
<dbReference type="CDD" id="cd06223">
    <property type="entry name" value="PRTases_typeI"/>
    <property type="match status" value="1"/>
</dbReference>
<dbReference type="NCBIfam" id="NF002634">
    <property type="entry name" value="PRK02304.1-3"/>
    <property type="match status" value="1"/>
</dbReference>
<keyword evidence="10" id="KW-0660">Purine salvage</keyword>
<comment type="pathway">
    <text evidence="3">Purine metabolism; AMP biosynthesis via salvage pathway; AMP from adenine: step 1/1.</text>
</comment>
<dbReference type="PANTHER" id="PTHR11776">
    <property type="entry name" value="ADENINE PHOSPHORIBOSYLTRANSFERASE"/>
    <property type="match status" value="1"/>
</dbReference>